<evidence type="ECO:0000256" key="1">
    <source>
        <dbReference type="SAM" id="MobiDB-lite"/>
    </source>
</evidence>
<gene>
    <name evidence="2" type="ORF">C8F04DRAFT_678379</name>
</gene>
<feature type="compositionally biased region" description="Low complexity" evidence="1">
    <location>
        <begin position="55"/>
        <end position="67"/>
    </location>
</feature>
<feature type="compositionally biased region" description="Low complexity" evidence="1">
    <location>
        <begin position="141"/>
        <end position="155"/>
    </location>
</feature>
<sequence length="283" mass="28889">MAGTSEDGESSPSSSPIEPPADGGIDATSTTTPNSEAPTVPIQDSPVPSPAPVDAEPSAGPSPGAPAIDTNPPTVPPSSDGSAPITDPALTPVPPSGQLSDYPGSIPASAPGVPAEETQPSENSEGEAVRGVSSNNSTMPDSNNSTMSDSTNFTMPNSNNSTMLDLTNSTMPGSNNSMMSDSTNSTDSTTLASIVWASSAQNGNREFVVSISAAGMLTFVRPGDTQNLRIDDGFVCFSADEKQEMQWWGACYKSRGGGSGHYGPGGQYHIRNGRHTVSLSPPL</sequence>
<dbReference type="AlphaFoldDB" id="A0AAD6WJY2"/>
<accession>A0AAD6WJY2</accession>
<evidence type="ECO:0000313" key="2">
    <source>
        <dbReference type="EMBL" id="KAJ7015893.1"/>
    </source>
</evidence>
<keyword evidence="3" id="KW-1185">Reference proteome</keyword>
<dbReference type="EMBL" id="JARJCM010000793">
    <property type="protein sequence ID" value="KAJ7015893.1"/>
    <property type="molecule type" value="Genomic_DNA"/>
</dbReference>
<evidence type="ECO:0000313" key="3">
    <source>
        <dbReference type="Proteomes" id="UP001218188"/>
    </source>
</evidence>
<feature type="compositionally biased region" description="Low complexity" evidence="1">
    <location>
        <begin position="174"/>
        <end position="185"/>
    </location>
</feature>
<dbReference type="Proteomes" id="UP001218188">
    <property type="component" value="Unassembled WGS sequence"/>
</dbReference>
<proteinExistence type="predicted"/>
<feature type="compositionally biased region" description="Polar residues" evidence="1">
    <location>
        <begin position="156"/>
        <end position="173"/>
    </location>
</feature>
<feature type="region of interest" description="Disordered" evidence="1">
    <location>
        <begin position="1"/>
        <end position="185"/>
    </location>
</feature>
<name>A0AAD6WJY2_9AGAR</name>
<organism evidence="2 3">
    <name type="scientific">Mycena alexandri</name>
    <dbReference type="NCBI Taxonomy" id="1745969"/>
    <lineage>
        <taxon>Eukaryota</taxon>
        <taxon>Fungi</taxon>
        <taxon>Dikarya</taxon>
        <taxon>Basidiomycota</taxon>
        <taxon>Agaricomycotina</taxon>
        <taxon>Agaricomycetes</taxon>
        <taxon>Agaricomycetidae</taxon>
        <taxon>Agaricales</taxon>
        <taxon>Marasmiineae</taxon>
        <taxon>Mycenaceae</taxon>
        <taxon>Mycena</taxon>
    </lineage>
</organism>
<feature type="compositionally biased region" description="Polar residues" evidence="1">
    <location>
        <begin position="27"/>
        <end position="37"/>
    </location>
</feature>
<comment type="caution">
    <text evidence="2">The sequence shown here is derived from an EMBL/GenBank/DDBJ whole genome shotgun (WGS) entry which is preliminary data.</text>
</comment>
<reference evidence="2" key="1">
    <citation type="submission" date="2023-03" db="EMBL/GenBank/DDBJ databases">
        <title>Massive genome expansion in bonnet fungi (Mycena s.s.) driven by repeated elements and novel gene families across ecological guilds.</title>
        <authorList>
            <consortium name="Lawrence Berkeley National Laboratory"/>
            <person name="Harder C.B."/>
            <person name="Miyauchi S."/>
            <person name="Viragh M."/>
            <person name="Kuo A."/>
            <person name="Thoen E."/>
            <person name="Andreopoulos B."/>
            <person name="Lu D."/>
            <person name="Skrede I."/>
            <person name="Drula E."/>
            <person name="Henrissat B."/>
            <person name="Morin E."/>
            <person name="Kohler A."/>
            <person name="Barry K."/>
            <person name="LaButti K."/>
            <person name="Morin E."/>
            <person name="Salamov A."/>
            <person name="Lipzen A."/>
            <person name="Mereny Z."/>
            <person name="Hegedus B."/>
            <person name="Baldrian P."/>
            <person name="Stursova M."/>
            <person name="Weitz H."/>
            <person name="Taylor A."/>
            <person name="Grigoriev I.V."/>
            <person name="Nagy L.G."/>
            <person name="Martin F."/>
            <person name="Kauserud H."/>
        </authorList>
    </citation>
    <scope>NUCLEOTIDE SEQUENCE</scope>
    <source>
        <strain evidence="2">CBHHK200</strain>
    </source>
</reference>
<protein>
    <submittedName>
        <fullName evidence="2">Uncharacterized protein</fullName>
    </submittedName>
</protein>